<proteinExistence type="predicted"/>
<gene>
    <name evidence="1" type="ORF">B4122_0241</name>
</gene>
<sequence length="43" mass="5326">MYIGLHNSAHRYMNIAWRAKECKDYFVFVIEFVRLIKILLYEM</sequence>
<protein>
    <submittedName>
        <fullName evidence="1">Uncharacterized protein</fullName>
    </submittedName>
</protein>
<evidence type="ECO:0000313" key="2">
    <source>
        <dbReference type="Proteomes" id="UP000076442"/>
    </source>
</evidence>
<reference evidence="1 2" key="1">
    <citation type="submission" date="2015-09" db="EMBL/GenBank/DDBJ databases">
        <title>Spore heat resistance.</title>
        <authorList>
            <person name="Boekhorst J."/>
            <person name="Berendsen E.M."/>
            <person name="Wells-Bennik M.H."/>
            <person name="Kuipers O.P."/>
        </authorList>
    </citation>
    <scope>NUCLEOTIDE SEQUENCE [LARGE SCALE GENOMIC DNA]</scope>
    <source>
        <strain evidence="1 2">B4122</strain>
    </source>
</reference>
<organism evidence="1 2">
    <name type="scientific">Bacillus subtilis</name>
    <dbReference type="NCBI Taxonomy" id="1423"/>
    <lineage>
        <taxon>Bacteria</taxon>
        <taxon>Bacillati</taxon>
        <taxon>Bacillota</taxon>
        <taxon>Bacilli</taxon>
        <taxon>Bacillales</taxon>
        <taxon>Bacillaceae</taxon>
        <taxon>Bacillus</taxon>
    </lineage>
</organism>
<dbReference type="AlphaFoldDB" id="A0AAP1EAD5"/>
<comment type="caution">
    <text evidence="1">The sequence shown here is derived from an EMBL/GenBank/DDBJ whole genome shotgun (WGS) entry which is preliminary data.</text>
</comment>
<accession>A0AAP1EAD5</accession>
<name>A0AAP1EAD5_BACIU</name>
<dbReference type="Proteomes" id="UP000076442">
    <property type="component" value="Unassembled WGS sequence"/>
</dbReference>
<evidence type="ECO:0000313" key="1">
    <source>
        <dbReference type="EMBL" id="KZD95269.1"/>
    </source>
</evidence>
<dbReference type="EMBL" id="LJZV01000001">
    <property type="protein sequence ID" value="KZD95269.1"/>
    <property type="molecule type" value="Genomic_DNA"/>
</dbReference>